<organism evidence="1">
    <name type="scientific">Cedratvirus lausannensis</name>
    <dbReference type="NCBI Taxonomy" id="2023205"/>
    <lineage>
        <taxon>Viruses</taxon>
        <taxon>Pithoviruses</taxon>
        <taxon>Orthocedratvirinae</taxon>
        <taxon>Alphacedratvirus</taxon>
        <taxon>Alphacedratvirus francolausannense</taxon>
    </lineage>
</organism>
<evidence type="ECO:0000313" key="1">
    <source>
        <dbReference type="EMBL" id="SOB74504.1"/>
    </source>
</evidence>
<evidence type="ECO:0000313" key="2">
    <source>
        <dbReference type="Proteomes" id="UP000274850"/>
    </source>
</evidence>
<proteinExistence type="predicted"/>
<dbReference type="EMBL" id="LT907979">
    <property type="protein sequence ID" value="SOB74504.1"/>
    <property type="molecule type" value="Genomic_DNA"/>
</dbReference>
<sequence>MCLVTTLEVKNIANSYINLGVNIAAMDKLDILSMLDNTSMTVFYPHDVHKFGTVFITAGKEVITKEDLERGYMDKDAFLAKYGHLVSPDMIGPNSYLVRYTWVRCSREDGTFESMEVEDVRVLVQ</sequence>
<keyword evidence="2" id="KW-1185">Reference proteome</keyword>
<protein>
    <submittedName>
        <fullName evidence="1">Uncharacterized protein</fullName>
    </submittedName>
</protein>
<reference evidence="1" key="1">
    <citation type="submission" date="2017-08" db="EMBL/GenBank/DDBJ databases">
        <authorList>
            <person name="de Groot N.N."/>
        </authorList>
    </citation>
    <scope>NUCLEOTIDE SEQUENCE</scope>
</reference>
<name>A0A285PXZ5_9VIRU</name>
<accession>A0A285PXZ5</accession>
<gene>
    <name evidence="1" type="ORF">BQ9231_00621</name>
</gene>
<dbReference type="Proteomes" id="UP000274850">
    <property type="component" value="Segment"/>
</dbReference>